<keyword evidence="6" id="KW-0695">RNA-directed DNA polymerase</keyword>
<protein>
    <submittedName>
        <fullName evidence="10">Integrase catalytic domain-containing protein</fullName>
    </submittedName>
</protein>
<dbReference type="PANTHER" id="PTHR37984">
    <property type="entry name" value="PROTEIN CBG26694"/>
    <property type="match status" value="1"/>
</dbReference>
<dbReference type="SUPFAM" id="SSF56672">
    <property type="entry name" value="DNA/RNA polymerases"/>
    <property type="match status" value="1"/>
</dbReference>
<dbReference type="Gene3D" id="3.30.420.10">
    <property type="entry name" value="Ribonuclease H-like superfamily/Ribonuclease H"/>
    <property type="match status" value="1"/>
</dbReference>
<dbReference type="GO" id="GO:0004519">
    <property type="term" value="F:endonuclease activity"/>
    <property type="evidence" value="ECO:0007669"/>
    <property type="project" value="UniProtKB-KW"/>
</dbReference>
<dbReference type="Proteomes" id="UP000095281">
    <property type="component" value="Unplaced"/>
</dbReference>
<keyword evidence="3" id="KW-0540">Nuclease</keyword>
<dbReference type="InterPro" id="IPR012337">
    <property type="entry name" value="RNaseH-like_sf"/>
</dbReference>
<keyword evidence="2" id="KW-0548">Nucleotidyltransferase</keyword>
<accession>A0A1I8BUS0</accession>
<evidence type="ECO:0000256" key="6">
    <source>
        <dbReference type="ARBA" id="ARBA00022918"/>
    </source>
</evidence>
<dbReference type="InterPro" id="IPR036397">
    <property type="entry name" value="RNaseH_sf"/>
</dbReference>
<evidence type="ECO:0000256" key="1">
    <source>
        <dbReference type="ARBA" id="ARBA00022679"/>
    </source>
</evidence>
<dbReference type="AlphaFoldDB" id="A0A1I8BUS0"/>
<dbReference type="InterPro" id="IPR043502">
    <property type="entry name" value="DNA/RNA_pol_sf"/>
</dbReference>
<evidence type="ECO:0000259" key="8">
    <source>
        <dbReference type="PROSITE" id="PS50994"/>
    </source>
</evidence>
<organism evidence="9 10">
    <name type="scientific">Meloidogyne hapla</name>
    <name type="common">Root-knot nematode worm</name>
    <dbReference type="NCBI Taxonomy" id="6305"/>
    <lineage>
        <taxon>Eukaryota</taxon>
        <taxon>Metazoa</taxon>
        <taxon>Ecdysozoa</taxon>
        <taxon>Nematoda</taxon>
        <taxon>Chromadorea</taxon>
        <taxon>Rhabditida</taxon>
        <taxon>Tylenchina</taxon>
        <taxon>Tylenchomorpha</taxon>
        <taxon>Tylenchoidea</taxon>
        <taxon>Meloidogynidae</taxon>
        <taxon>Meloidogyninae</taxon>
        <taxon>Meloidogyne</taxon>
    </lineage>
</organism>
<dbReference type="InterPro" id="IPR050951">
    <property type="entry name" value="Retrovirus_Pol_polyprotein"/>
</dbReference>
<dbReference type="Gene3D" id="3.10.20.370">
    <property type="match status" value="1"/>
</dbReference>
<dbReference type="PROSITE" id="PS50994">
    <property type="entry name" value="INTEGRASE"/>
    <property type="match status" value="1"/>
</dbReference>
<dbReference type="GO" id="GO:0003676">
    <property type="term" value="F:nucleic acid binding"/>
    <property type="evidence" value="ECO:0007669"/>
    <property type="project" value="InterPro"/>
</dbReference>
<dbReference type="Pfam" id="PF17917">
    <property type="entry name" value="RT_RNaseH"/>
    <property type="match status" value="1"/>
</dbReference>
<dbReference type="GO" id="GO:0042575">
    <property type="term" value="C:DNA polymerase complex"/>
    <property type="evidence" value="ECO:0007669"/>
    <property type="project" value="UniProtKB-ARBA"/>
</dbReference>
<keyword evidence="9" id="KW-1185">Reference proteome</keyword>
<dbReference type="InterPro" id="IPR041373">
    <property type="entry name" value="RT_RNaseH"/>
</dbReference>
<dbReference type="CDD" id="cd09274">
    <property type="entry name" value="RNase_HI_RT_Ty3"/>
    <property type="match status" value="1"/>
</dbReference>
<dbReference type="GO" id="GO:0015074">
    <property type="term" value="P:DNA integration"/>
    <property type="evidence" value="ECO:0007669"/>
    <property type="project" value="InterPro"/>
</dbReference>
<evidence type="ECO:0000256" key="7">
    <source>
        <dbReference type="SAM" id="MobiDB-lite"/>
    </source>
</evidence>
<dbReference type="InterPro" id="IPR001584">
    <property type="entry name" value="Integrase_cat-core"/>
</dbReference>
<keyword evidence="4" id="KW-0255">Endonuclease</keyword>
<evidence type="ECO:0000256" key="3">
    <source>
        <dbReference type="ARBA" id="ARBA00022722"/>
    </source>
</evidence>
<evidence type="ECO:0000313" key="10">
    <source>
        <dbReference type="WBParaSite" id="MhA1_Contig573.frz3.gene2"/>
    </source>
</evidence>
<proteinExistence type="predicted"/>
<feature type="region of interest" description="Disordered" evidence="7">
    <location>
        <begin position="851"/>
        <end position="888"/>
    </location>
</feature>
<evidence type="ECO:0000256" key="5">
    <source>
        <dbReference type="ARBA" id="ARBA00022801"/>
    </source>
</evidence>
<reference evidence="10" key="1">
    <citation type="submission" date="2016-11" db="UniProtKB">
        <authorList>
            <consortium name="WormBaseParasite"/>
        </authorList>
    </citation>
    <scope>IDENTIFICATION</scope>
</reference>
<dbReference type="WBParaSite" id="MhA1_Contig573.frz3.gene2">
    <property type="protein sequence ID" value="MhA1_Contig573.frz3.gene2"/>
    <property type="gene ID" value="MhA1_Contig573.frz3.gene2"/>
</dbReference>
<name>A0A1I8BUS0_MELHA</name>
<keyword evidence="5" id="KW-0378">Hydrolase</keyword>
<dbReference type="GO" id="GO:0016787">
    <property type="term" value="F:hydrolase activity"/>
    <property type="evidence" value="ECO:0007669"/>
    <property type="project" value="UniProtKB-KW"/>
</dbReference>
<dbReference type="PANTHER" id="PTHR37984:SF5">
    <property type="entry name" value="PROTEIN NYNRIN-LIKE"/>
    <property type="match status" value="1"/>
</dbReference>
<dbReference type="GO" id="GO:0003964">
    <property type="term" value="F:RNA-directed DNA polymerase activity"/>
    <property type="evidence" value="ECO:0007669"/>
    <property type="project" value="UniProtKB-KW"/>
</dbReference>
<evidence type="ECO:0000313" key="9">
    <source>
        <dbReference type="Proteomes" id="UP000095281"/>
    </source>
</evidence>
<evidence type="ECO:0000256" key="4">
    <source>
        <dbReference type="ARBA" id="ARBA00022759"/>
    </source>
</evidence>
<evidence type="ECO:0000256" key="2">
    <source>
        <dbReference type="ARBA" id="ARBA00022695"/>
    </source>
</evidence>
<feature type="domain" description="Integrase catalytic" evidence="8">
    <location>
        <begin position="112"/>
        <end position="281"/>
    </location>
</feature>
<dbReference type="SUPFAM" id="SSF53098">
    <property type="entry name" value="Ribonuclease H-like"/>
    <property type="match status" value="1"/>
</dbReference>
<keyword evidence="1" id="KW-0808">Transferase</keyword>
<sequence>MGEKEIKIVEFLKEKIREDVLLYFPDFEAALKNLNRPFIIFTDASKTGISAILCQPDTEKRIRPIYFASRQCNKHESRYCATELEALAVRFGAKKFSQFIIGIPTRVITDHKALVPMFRKKDETGNARVDRWLMELNARFQLTVEYQPGKTNTVADFLSRTYSEEYSWGEKEIEEKSLEDPPPILSKTHKIVGLLTEREEKEIWVEATKQSELKETITSGYDPQANGITERANQTILGMLRRTTATHWSWDQRLPFIIFCYNTTPSEVTGYSPFQIIFGKSANFPEDPKFAVNPNYTVDENTYIQLFRENLLSMLEEARKNSEISREKTKRLYDARPTVTKNKFQKGERAMVIFPGTNARSQHKKLSWNSFGPFKIVEITESSAKVIPTDKPNAEPITVPVERLVRVPCAVPNISTLHKGKNAYKNVLNLMLLAEALGREKTENLNKNHNLIFQLRTIDFLESEDVPVNKETESTNKIEWTTACEGEKHDLCQTLHCSDLDPVLDSSSELGSTVIRTPLQALLTTFLLLSDQTSSSSAAKELVKQILKEEPGQEIEVYERGRKDYVKGGAFPKENDAEKIWKIWVERCSELRQQMQKSGFNAIELEAPKEVENLKEGEKEGWQNLFATAPWILEKVRAQSMHNATKFITTPRAIIGDSSAKQLVDRMPLTHFIGTEKGPISHIIRELSSCVFSSKVKAAIIFLGRDSLLSSETVDLIMEQCERVQKICCRFTHIKWIWIPPPFIRQHSEQYQALLSRLRQQLGELFVCVTPSGRSLVELWRYGNSFDSTRVSADGWMTEEGLTALNAWIKTQITTWPGDRELGHKAIRSVVNRSVERPRLGRDDRLVRNEEVGGNRRSRLGRDDRLVSSRSDHRPARPYSRERWNRHR</sequence>